<comment type="caution">
    <text evidence="1">The sequence shown here is derived from an EMBL/GenBank/DDBJ whole genome shotgun (WGS) entry which is preliminary data.</text>
</comment>
<protein>
    <submittedName>
        <fullName evidence="1">Uncharacterized protein</fullName>
    </submittedName>
</protein>
<gene>
    <name evidence="1" type="ORF">QFC19_004950</name>
</gene>
<dbReference type="EMBL" id="JASBWR010000054">
    <property type="protein sequence ID" value="KAJ9102024.1"/>
    <property type="molecule type" value="Genomic_DNA"/>
</dbReference>
<organism evidence="1 2">
    <name type="scientific">Naganishia cerealis</name>
    <dbReference type="NCBI Taxonomy" id="610337"/>
    <lineage>
        <taxon>Eukaryota</taxon>
        <taxon>Fungi</taxon>
        <taxon>Dikarya</taxon>
        <taxon>Basidiomycota</taxon>
        <taxon>Agaricomycotina</taxon>
        <taxon>Tremellomycetes</taxon>
        <taxon>Filobasidiales</taxon>
        <taxon>Filobasidiaceae</taxon>
        <taxon>Naganishia</taxon>
    </lineage>
</organism>
<keyword evidence="2" id="KW-1185">Reference proteome</keyword>
<dbReference type="Proteomes" id="UP001241377">
    <property type="component" value="Unassembled WGS sequence"/>
</dbReference>
<evidence type="ECO:0000313" key="1">
    <source>
        <dbReference type="EMBL" id="KAJ9102024.1"/>
    </source>
</evidence>
<evidence type="ECO:0000313" key="2">
    <source>
        <dbReference type="Proteomes" id="UP001241377"/>
    </source>
</evidence>
<sequence length="404" mass="45245">MTHLSEQSQQTEGLSQQNSSQLSGRPSWATAARSHLSATLDKSSNNLSEYDINSIIDTVADFYETGGLMYTEGDGKDSWTSLLESILVEASGGDGTPRESEFKEQRAEFQELLGLALDKQDELNKTWKVAHKQVKAQKPSEALDTKTLDVIGEFCEKYRDAIVSINSLLDQSQEIEQLEKESAEKKQASRDTAHPPAARNLLDDLCYQNDPVVEEFISVAASMTSHDSGSTQSGVGSECEKPPKARKPNLLRRGRDHKPPSATDNDGWSVYLSLEDGKDIPVSRKTGLTVEATTRDSTELEIWVSIKIKHKNQEYTLAVDLSLLREELARKRKFLKYRLKKWQVTWKPIRGKNALKLYVSPNGHRPSNSMLGTVHHTEDGFTLDSEFWKCIWEEHSEGCLASAT</sequence>
<reference evidence="1" key="1">
    <citation type="submission" date="2023-04" db="EMBL/GenBank/DDBJ databases">
        <title>Draft Genome sequencing of Naganishia species isolated from polar environments using Oxford Nanopore Technology.</title>
        <authorList>
            <person name="Leo P."/>
            <person name="Venkateswaran K."/>
        </authorList>
    </citation>
    <scope>NUCLEOTIDE SEQUENCE</scope>
    <source>
        <strain evidence="1">MNA-CCFEE 5261</strain>
    </source>
</reference>
<proteinExistence type="predicted"/>
<name>A0ACC2VRG4_9TREE</name>
<accession>A0ACC2VRG4</accession>